<accession>A0ABR4G341</accession>
<feature type="transmembrane region" description="Helical" evidence="1">
    <location>
        <begin position="38"/>
        <end position="57"/>
    </location>
</feature>
<name>A0ABR4G341_9EURO</name>
<gene>
    <name evidence="2" type="ORF">BJX66DRAFT_338838</name>
</gene>
<evidence type="ECO:0000313" key="3">
    <source>
        <dbReference type="Proteomes" id="UP001610563"/>
    </source>
</evidence>
<feature type="transmembrane region" description="Helical" evidence="1">
    <location>
        <begin position="6"/>
        <end position="26"/>
    </location>
</feature>
<organism evidence="2 3">
    <name type="scientific">Aspergillus keveii</name>
    <dbReference type="NCBI Taxonomy" id="714993"/>
    <lineage>
        <taxon>Eukaryota</taxon>
        <taxon>Fungi</taxon>
        <taxon>Dikarya</taxon>
        <taxon>Ascomycota</taxon>
        <taxon>Pezizomycotina</taxon>
        <taxon>Eurotiomycetes</taxon>
        <taxon>Eurotiomycetidae</taxon>
        <taxon>Eurotiales</taxon>
        <taxon>Aspergillaceae</taxon>
        <taxon>Aspergillus</taxon>
        <taxon>Aspergillus subgen. Nidulantes</taxon>
    </lineage>
</organism>
<sequence length="272" mass="30412">MSSASAASIQVCGQYILIYLIVGLVATFTPASSPFRRAATAIILALAISIQMAAQSRTTALPFYLQMTAPLGAWIQFFNGLDILIHRGISYAEYRRWKGVQKADADAEFSSASRVAAYFALSLPFNFRRVGTKWQVSPIYAFKEMSVPSRVQFIQEKVRSVLFTLCAAGLLYCLCSWLTGSWSWRDIYQQPGGTTELCAVLDHTSLLDIPWQPLFTLILISLLLIAAIFTTEKLAYDILSIVAVSLRISNQVDWPPFQASLREAWSVRRFWG</sequence>
<keyword evidence="1" id="KW-1133">Transmembrane helix</keyword>
<evidence type="ECO:0000256" key="1">
    <source>
        <dbReference type="SAM" id="Phobius"/>
    </source>
</evidence>
<dbReference type="EMBL" id="JBFTWV010000058">
    <property type="protein sequence ID" value="KAL2793378.1"/>
    <property type="molecule type" value="Genomic_DNA"/>
</dbReference>
<protein>
    <recommendedName>
        <fullName evidence="4">Wax synthase domain-containing protein</fullName>
    </recommendedName>
</protein>
<keyword evidence="3" id="KW-1185">Reference proteome</keyword>
<evidence type="ECO:0000313" key="2">
    <source>
        <dbReference type="EMBL" id="KAL2793378.1"/>
    </source>
</evidence>
<feature type="transmembrane region" description="Helical" evidence="1">
    <location>
        <begin position="63"/>
        <end position="85"/>
    </location>
</feature>
<proteinExistence type="predicted"/>
<comment type="caution">
    <text evidence="2">The sequence shown here is derived from an EMBL/GenBank/DDBJ whole genome shotgun (WGS) entry which is preliminary data.</text>
</comment>
<evidence type="ECO:0008006" key="4">
    <source>
        <dbReference type="Google" id="ProtNLM"/>
    </source>
</evidence>
<feature type="transmembrane region" description="Helical" evidence="1">
    <location>
        <begin position="160"/>
        <end position="179"/>
    </location>
</feature>
<dbReference type="Proteomes" id="UP001610563">
    <property type="component" value="Unassembled WGS sequence"/>
</dbReference>
<reference evidence="2 3" key="1">
    <citation type="submission" date="2024-07" db="EMBL/GenBank/DDBJ databases">
        <title>Section-level genome sequencing and comparative genomics of Aspergillus sections Usti and Cavernicolus.</title>
        <authorList>
            <consortium name="Lawrence Berkeley National Laboratory"/>
            <person name="Nybo J.L."/>
            <person name="Vesth T.C."/>
            <person name="Theobald S."/>
            <person name="Frisvad J.C."/>
            <person name="Larsen T.O."/>
            <person name="Kjaerboelling I."/>
            <person name="Rothschild-Mancinelli K."/>
            <person name="Lyhne E.K."/>
            <person name="Kogle M.E."/>
            <person name="Barry K."/>
            <person name="Clum A."/>
            <person name="Na H."/>
            <person name="Ledsgaard L."/>
            <person name="Lin J."/>
            <person name="Lipzen A."/>
            <person name="Kuo A."/>
            <person name="Riley R."/>
            <person name="Mondo S."/>
            <person name="Labutti K."/>
            <person name="Haridas S."/>
            <person name="Pangalinan J."/>
            <person name="Salamov A.A."/>
            <person name="Simmons B.A."/>
            <person name="Magnuson J.K."/>
            <person name="Chen J."/>
            <person name="Drula E."/>
            <person name="Henrissat B."/>
            <person name="Wiebenga A."/>
            <person name="Lubbers R.J."/>
            <person name="Gomes A.C."/>
            <person name="Makela M.R."/>
            <person name="Stajich J."/>
            <person name="Grigoriev I.V."/>
            <person name="Mortensen U.H."/>
            <person name="De Vries R.P."/>
            <person name="Baker S.E."/>
            <person name="Andersen M.R."/>
        </authorList>
    </citation>
    <scope>NUCLEOTIDE SEQUENCE [LARGE SCALE GENOMIC DNA]</scope>
    <source>
        <strain evidence="2 3">CBS 209.92</strain>
    </source>
</reference>
<keyword evidence="1" id="KW-0472">Membrane</keyword>
<keyword evidence="1" id="KW-0812">Transmembrane</keyword>
<feature type="transmembrane region" description="Helical" evidence="1">
    <location>
        <begin position="211"/>
        <end position="230"/>
    </location>
</feature>